<feature type="compositionally biased region" description="Polar residues" evidence="1">
    <location>
        <begin position="258"/>
        <end position="278"/>
    </location>
</feature>
<evidence type="ECO:0000256" key="1">
    <source>
        <dbReference type="SAM" id="MobiDB-lite"/>
    </source>
</evidence>
<dbReference type="Pfam" id="PF00856">
    <property type="entry name" value="SET"/>
    <property type="match status" value="1"/>
</dbReference>
<dbReference type="Proteomes" id="UP000752171">
    <property type="component" value="Unassembled WGS sequence"/>
</dbReference>
<dbReference type="SMART" id="SM00317">
    <property type="entry name" value="SET"/>
    <property type="match status" value="1"/>
</dbReference>
<proteinExistence type="predicted"/>
<dbReference type="EMBL" id="JAICCE010000028">
    <property type="protein sequence ID" value="KAG9259491.1"/>
    <property type="molecule type" value="Genomic_DNA"/>
</dbReference>
<dbReference type="EMBL" id="JAICCE010000028">
    <property type="protein sequence ID" value="KAG9259492.1"/>
    <property type="molecule type" value="Genomic_DNA"/>
</dbReference>
<name>A0A8T2KRP8_ASTMX</name>
<dbReference type="SUPFAM" id="SSF82199">
    <property type="entry name" value="SET domain"/>
    <property type="match status" value="1"/>
</dbReference>
<protein>
    <recommendedName>
        <fullName evidence="2">SET domain-containing protein</fullName>
    </recommendedName>
</protein>
<dbReference type="InterPro" id="IPR046341">
    <property type="entry name" value="SET_dom_sf"/>
</dbReference>
<dbReference type="AlphaFoldDB" id="A0A8T2KRP8"/>
<evidence type="ECO:0000313" key="3">
    <source>
        <dbReference type="EMBL" id="KAG9259491.1"/>
    </source>
</evidence>
<accession>A0A8T2KRP8</accession>
<evidence type="ECO:0000313" key="5">
    <source>
        <dbReference type="Proteomes" id="UP000752171"/>
    </source>
</evidence>
<dbReference type="InterPro" id="IPR001214">
    <property type="entry name" value="SET_dom"/>
</dbReference>
<dbReference type="PROSITE" id="PS50280">
    <property type="entry name" value="SET"/>
    <property type="match status" value="1"/>
</dbReference>
<dbReference type="PANTHER" id="PTHR47306:SF2">
    <property type="entry name" value="CORE-BINDING (CB) DOMAIN-CONTAINING PROTEIN"/>
    <property type="match status" value="1"/>
</dbReference>
<evidence type="ECO:0000313" key="4">
    <source>
        <dbReference type="EMBL" id="KAG9259492.1"/>
    </source>
</evidence>
<gene>
    <name evidence="3" type="ORF">AMEX_G28016</name>
    <name evidence="4" type="ORF">AMEX_G28017</name>
</gene>
<reference evidence="3 5" key="1">
    <citation type="submission" date="2021-07" db="EMBL/GenBank/DDBJ databases">
        <authorList>
            <person name="Imarazene B."/>
            <person name="Zahm M."/>
            <person name="Klopp C."/>
            <person name="Cabau C."/>
            <person name="Beille S."/>
            <person name="Jouanno E."/>
            <person name="Castinel A."/>
            <person name="Lluch J."/>
            <person name="Gil L."/>
            <person name="Kuchtly C."/>
            <person name="Lopez Roques C."/>
            <person name="Donnadieu C."/>
            <person name="Parrinello H."/>
            <person name="Journot L."/>
            <person name="Du K."/>
            <person name="Schartl M."/>
            <person name="Retaux S."/>
            <person name="Guiguen Y."/>
        </authorList>
    </citation>
    <scope>NUCLEOTIDE SEQUENCE [LARGE SCALE GENOMIC DNA]</scope>
    <source>
        <strain evidence="3">Pach_M1</strain>
        <tissue evidence="3">Testis</tissue>
    </source>
</reference>
<dbReference type="PANTHER" id="PTHR47306">
    <property type="entry name" value="SI:CH211-178J18.4-RELATED"/>
    <property type="match status" value="1"/>
</dbReference>
<sequence>MLATHLKRVCMKNNTPEEIHAELKKAKESQKRWSKGGRVWDYQDLRKIVKCEDSCRTLAHQLLSKGFLLKNYSAETPEVTKERDEEELGKREPADKQWEMFQLAKSGANTTYEKLTNGGEVVDKRKLTNFRHYCLGILMIEHHQSSRMVMDLLVEEWNNRIPVSDGVTLLHMPKSTSETQISITLTKEEELLMDCYFSKIRPMYLKASAEETDDMGKFFLGETGAPLKNALADLNRLCRQFKYTDTSSQMSKAGPSGKTVTSLQELSDPSHGCQQNQRPAKRPASMDWDDFLQEFPVTLQDNPPDKKKVLTAGFVDSRAYQDKWRRCQKMDRLKHLLSRTGRHKPTPAKVQQAIERERWNSNIPSISAVLEAWVSQVKSAIETDESIIKCVLEQKWKGIDFKDFGEPKGKGVIATMPFSKGAVICDYHGKLISEAEGKRMMEQHTGGMGYLLFFKAKGNVPMCIDAQTFPCECHPRKDTFGRRINHSGKQSNIKPVRFCLNFNDGPRETVLFLASKDIKVSEELLWDYGVRRRSFRGEGLDLEWLDD</sequence>
<feature type="domain" description="SET" evidence="2">
    <location>
        <begin position="397"/>
        <end position="529"/>
    </location>
</feature>
<dbReference type="Gene3D" id="2.170.270.10">
    <property type="entry name" value="SET domain"/>
    <property type="match status" value="1"/>
</dbReference>
<feature type="region of interest" description="Disordered" evidence="1">
    <location>
        <begin position="247"/>
        <end position="283"/>
    </location>
</feature>
<evidence type="ECO:0000259" key="2">
    <source>
        <dbReference type="PROSITE" id="PS50280"/>
    </source>
</evidence>
<organism evidence="3 5">
    <name type="scientific">Astyanax mexicanus</name>
    <name type="common">Blind cave fish</name>
    <name type="synonym">Astyanax fasciatus mexicanus</name>
    <dbReference type="NCBI Taxonomy" id="7994"/>
    <lineage>
        <taxon>Eukaryota</taxon>
        <taxon>Metazoa</taxon>
        <taxon>Chordata</taxon>
        <taxon>Craniata</taxon>
        <taxon>Vertebrata</taxon>
        <taxon>Euteleostomi</taxon>
        <taxon>Actinopterygii</taxon>
        <taxon>Neopterygii</taxon>
        <taxon>Teleostei</taxon>
        <taxon>Ostariophysi</taxon>
        <taxon>Characiformes</taxon>
        <taxon>Characoidei</taxon>
        <taxon>Acestrorhamphidae</taxon>
        <taxon>Acestrorhamphinae</taxon>
        <taxon>Astyanax</taxon>
    </lineage>
</organism>
<comment type="caution">
    <text evidence="3">The sequence shown here is derived from an EMBL/GenBank/DDBJ whole genome shotgun (WGS) entry which is preliminary data.</text>
</comment>